<evidence type="ECO:0000256" key="3">
    <source>
        <dbReference type="ARBA" id="ARBA00022723"/>
    </source>
</evidence>
<evidence type="ECO:0000256" key="7">
    <source>
        <dbReference type="ARBA" id="ARBA00023054"/>
    </source>
</evidence>
<evidence type="ECO:0000256" key="9">
    <source>
        <dbReference type="ARBA" id="ARBA00023163"/>
    </source>
</evidence>
<keyword evidence="9 13" id="KW-0804">Transcription</keyword>
<dbReference type="PANTHER" id="PTHR46600:SF1">
    <property type="entry name" value="THAP DOMAIN-CONTAINING PROTEIN 1"/>
    <property type="match status" value="1"/>
</dbReference>
<dbReference type="SMART" id="SM00980">
    <property type="entry name" value="THAP"/>
    <property type="match status" value="1"/>
</dbReference>
<evidence type="ECO:0000256" key="11">
    <source>
        <dbReference type="ARBA" id="ARBA00023306"/>
    </source>
</evidence>
<name>A0A6J2I2I2_9PASS</name>
<dbReference type="Proteomes" id="UP000504627">
    <property type="component" value="Unplaced"/>
</dbReference>
<feature type="compositionally biased region" description="Basic residues" evidence="14">
    <location>
        <begin position="98"/>
        <end position="110"/>
    </location>
</feature>
<evidence type="ECO:0000256" key="6">
    <source>
        <dbReference type="ARBA" id="ARBA00023015"/>
    </source>
</evidence>
<evidence type="ECO:0000256" key="1">
    <source>
        <dbReference type="ARBA" id="ARBA00004642"/>
    </source>
</evidence>
<evidence type="ECO:0000256" key="13">
    <source>
        <dbReference type="RuleBase" id="RU369073"/>
    </source>
</evidence>
<dbReference type="CTD" id="79725"/>
<dbReference type="Gene3D" id="6.20.210.20">
    <property type="entry name" value="THAP domain"/>
    <property type="match status" value="1"/>
</dbReference>
<keyword evidence="10 13" id="KW-0539">Nucleus</keyword>
<comment type="similarity">
    <text evidence="2 13">Belongs to the THAP1 family.</text>
</comment>
<proteinExistence type="inferred from homology"/>
<keyword evidence="8 12" id="KW-0238">DNA-binding</keyword>
<dbReference type="InterPro" id="IPR006612">
    <property type="entry name" value="THAP_Znf"/>
</dbReference>
<feature type="region of interest" description="Disordered" evidence="14">
    <location>
        <begin position="85"/>
        <end position="132"/>
    </location>
</feature>
<keyword evidence="3" id="KW-0479">Metal-binding</keyword>
<evidence type="ECO:0000256" key="5">
    <source>
        <dbReference type="ARBA" id="ARBA00022833"/>
    </source>
</evidence>
<dbReference type="GO" id="GO:0005654">
    <property type="term" value="C:nucleoplasm"/>
    <property type="evidence" value="ECO:0007669"/>
    <property type="project" value="UniProtKB-SubCell"/>
</dbReference>
<comment type="subcellular location">
    <subcellularLocation>
        <location evidence="1 13">Nucleus</location>
        <location evidence="1 13">Nucleoplasm</location>
    </subcellularLocation>
</comment>
<dbReference type="AlphaFoldDB" id="A0A6J2I2I2"/>
<evidence type="ECO:0000259" key="15">
    <source>
        <dbReference type="PROSITE" id="PS50950"/>
    </source>
</evidence>
<dbReference type="PANTHER" id="PTHR46600">
    <property type="entry name" value="THAP DOMAIN-CONTAINING"/>
    <property type="match status" value="1"/>
</dbReference>
<evidence type="ECO:0000256" key="8">
    <source>
        <dbReference type="ARBA" id="ARBA00023125"/>
    </source>
</evidence>
<comment type="function">
    <text evidence="13">DNA-binding transcription regulator that regulates endothelial cell proliferation and G1/S cell-cycle progression. Specifically binds the 5'-[AT]NTNN[GT]GGCA[AGT]-3' core DNA sequence and acts by modulating expression of pRB-E2F cell-cycle target genes.</text>
</comment>
<dbReference type="InterPro" id="IPR038441">
    <property type="entry name" value="THAP_Znf_sf"/>
</dbReference>
<dbReference type="SUPFAM" id="SSF57716">
    <property type="entry name" value="Glucocorticoid receptor-like (DNA-binding domain)"/>
    <property type="match status" value="1"/>
</dbReference>
<evidence type="ECO:0000256" key="14">
    <source>
        <dbReference type="SAM" id="MobiDB-lite"/>
    </source>
</evidence>
<dbReference type="Pfam" id="PF12017">
    <property type="entry name" value="Tnp_P_element"/>
    <property type="match status" value="1"/>
</dbReference>
<reference evidence="17" key="1">
    <citation type="submission" date="2025-08" db="UniProtKB">
        <authorList>
            <consortium name="RefSeq"/>
        </authorList>
    </citation>
    <scope>IDENTIFICATION</scope>
    <source>
        <tissue evidence="17">Muscle</tissue>
    </source>
</reference>
<dbReference type="InterPro" id="IPR026516">
    <property type="entry name" value="THAP1/10"/>
</dbReference>
<dbReference type="InterPro" id="IPR021896">
    <property type="entry name" value="THAP9-like_HTH"/>
</dbReference>
<keyword evidence="5" id="KW-0862">Zinc</keyword>
<evidence type="ECO:0000313" key="17">
    <source>
        <dbReference type="RefSeq" id="XP_027594339.1"/>
    </source>
</evidence>
<dbReference type="GO" id="GO:0008270">
    <property type="term" value="F:zinc ion binding"/>
    <property type="evidence" value="ECO:0007669"/>
    <property type="project" value="UniProtKB-KW"/>
</dbReference>
<evidence type="ECO:0000256" key="12">
    <source>
        <dbReference type="PROSITE-ProRule" id="PRU00309"/>
    </source>
</evidence>
<dbReference type="GO" id="GO:0043565">
    <property type="term" value="F:sequence-specific DNA binding"/>
    <property type="evidence" value="ECO:0007669"/>
    <property type="project" value="UniProtKB-UniRule"/>
</dbReference>
<gene>
    <name evidence="17" type="primary">THAP9</name>
</gene>
<evidence type="ECO:0000256" key="2">
    <source>
        <dbReference type="ARBA" id="ARBA00006177"/>
    </source>
</evidence>
<keyword evidence="6 13" id="KW-0805">Transcription regulation</keyword>
<keyword evidence="4 12" id="KW-0863">Zinc-finger</keyword>
<evidence type="ECO:0000256" key="10">
    <source>
        <dbReference type="ARBA" id="ARBA00023242"/>
    </source>
</evidence>
<accession>A0A6J2I2I2</accession>
<evidence type="ECO:0000313" key="16">
    <source>
        <dbReference type="Proteomes" id="UP000504627"/>
    </source>
</evidence>
<evidence type="ECO:0000256" key="4">
    <source>
        <dbReference type="ARBA" id="ARBA00022771"/>
    </source>
</evidence>
<feature type="domain" description="THAP-type" evidence="15">
    <location>
        <begin position="1"/>
        <end position="89"/>
    </location>
</feature>
<sequence length="242" mass="27959">MTRSCSALGCTARDTARSRERGVSFHQFPVDAAQRRAWIRAVNRVDPQSRRPWRPGPGAILCSRHFAEGDFERFGLRRKLRRGAVPSRFLPPEPPGAGRRRKRSRTRVRALKQPLRGPPGGDHNYSLRGRPTDTPRTVASLLRMLVKKRQLPEEIVSLLRAQFSDLPFELHSWRQMAEYSPEMRQFACILHLYHIKAYDYLRKIFPLPHPCSLTKQVFTRSFILNVFPVTGAEWKADVKEHG</sequence>
<keyword evidence="7 13" id="KW-0175">Coiled coil</keyword>
<dbReference type="GeneID" id="113997033"/>
<dbReference type="RefSeq" id="XP_027594339.1">
    <property type="nucleotide sequence ID" value="XM_027738538.2"/>
</dbReference>
<dbReference type="GO" id="GO:0001935">
    <property type="term" value="P:endothelial cell proliferation"/>
    <property type="evidence" value="ECO:0007669"/>
    <property type="project" value="UniProtKB-UniRule"/>
</dbReference>
<dbReference type="PROSITE" id="PS50950">
    <property type="entry name" value="ZF_THAP"/>
    <property type="match status" value="1"/>
</dbReference>
<dbReference type="GO" id="GO:0003700">
    <property type="term" value="F:DNA-binding transcription factor activity"/>
    <property type="evidence" value="ECO:0007669"/>
    <property type="project" value="UniProtKB-UniRule"/>
</dbReference>
<organism evidence="16 17">
    <name type="scientific">Pipra filicauda</name>
    <name type="common">Wire-tailed manakin</name>
    <dbReference type="NCBI Taxonomy" id="649802"/>
    <lineage>
        <taxon>Eukaryota</taxon>
        <taxon>Metazoa</taxon>
        <taxon>Chordata</taxon>
        <taxon>Craniata</taxon>
        <taxon>Vertebrata</taxon>
        <taxon>Euteleostomi</taxon>
        <taxon>Archelosauria</taxon>
        <taxon>Archosauria</taxon>
        <taxon>Dinosauria</taxon>
        <taxon>Saurischia</taxon>
        <taxon>Theropoda</taxon>
        <taxon>Coelurosauria</taxon>
        <taxon>Aves</taxon>
        <taxon>Neognathae</taxon>
        <taxon>Neoaves</taxon>
        <taxon>Telluraves</taxon>
        <taxon>Australaves</taxon>
        <taxon>Passeriformes</taxon>
        <taxon>Pipridae</taxon>
        <taxon>Pipra</taxon>
    </lineage>
</organism>
<keyword evidence="11 13" id="KW-0131">Cell cycle</keyword>
<dbReference type="SMART" id="SM00692">
    <property type="entry name" value="DM3"/>
    <property type="match status" value="1"/>
</dbReference>
<keyword evidence="16" id="KW-1185">Reference proteome</keyword>
<protein>
    <recommendedName>
        <fullName evidence="13">THAP domain-containing protein 1</fullName>
    </recommendedName>
</protein>
<dbReference type="Pfam" id="PF05485">
    <property type="entry name" value="THAP"/>
    <property type="match status" value="1"/>
</dbReference>